<gene>
    <name evidence="2" type="ORF">H9753_09790</name>
</gene>
<evidence type="ECO:0000313" key="2">
    <source>
        <dbReference type="EMBL" id="HJC63890.1"/>
    </source>
</evidence>
<comment type="caution">
    <text evidence="2">The sequence shown here is derived from an EMBL/GenBank/DDBJ whole genome shotgun (WGS) entry which is preliminary data.</text>
</comment>
<evidence type="ECO:0008006" key="4">
    <source>
        <dbReference type="Google" id="ProtNLM"/>
    </source>
</evidence>
<reference evidence="2" key="1">
    <citation type="journal article" date="2021" name="PeerJ">
        <title>Extensive microbial diversity within the chicken gut microbiome revealed by metagenomics and culture.</title>
        <authorList>
            <person name="Gilroy R."/>
            <person name="Ravi A."/>
            <person name="Getino M."/>
            <person name="Pursley I."/>
            <person name="Horton D.L."/>
            <person name="Alikhan N.F."/>
            <person name="Baker D."/>
            <person name="Gharbi K."/>
            <person name="Hall N."/>
            <person name="Watson M."/>
            <person name="Adriaenssens E.M."/>
            <person name="Foster-Nyarko E."/>
            <person name="Jarju S."/>
            <person name="Secka A."/>
            <person name="Antonio M."/>
            <person name="Oren A."/>
            <person name="Chaudhuri R.R."/>
            <person name="La Ragione R."/>
            <person name="Hildebrand F."/>
            <person name="Pallen M.J."/>
        </authorList>
    </citation>
    <scope>NUCLEOTIDE SEQUENCE</scope>
    <source>
        <strain evidence="2">ChiBcec2-3848</strain>
    </source>
</reference>
<dbReference type="Gene3D" id="2.20.28.30">
    <property type="entry name" value="RNA polymerase ii, chain L"/>
    <property type="match status" value="1"/>
</dbReference>
<accession>A0A9D2PQ06</accession>
<keyword evidence="1" id="KW-0812">Transmembrane</keyword>
<sequence>MKEKFAKFMAGRYGTDRLNMFLVIVLLVCAVLNLFVRNGYFSVVLTSWEFLLIILIYIRMFSRNISKRYAENQKYLAIENKVRHFFGQKKYIQQQRKEFHIYSCTQCKQKIRIPRGKGKVSIRCPKCGNEFIKKS</sequence>
<feature type="transmembrane region" description="Helical" evidence="1">
    <location>
        <begin position="20"/>
        <end position="36"/>
    </location>
</feature>
<reference evidence="2" key="2">
    <citation type="submission" date="2021-04" db="EMBL/GenBank/DDBJ databases">
        <authorList>
            <person name="Gilroy R."/>
        </authorList>
    </citation>
    <scope>NUCLEOTIDE SEQUENCE</scope>
    <source>
        <strain evidence="2">ChiBcec2-3848</strain>
    </source>
</reference>
<name>A0A9D2PQ06_9FIRM</name>
<proteinExistence type="predicted"/>
<organism evidence="2 3">
    <name type="scientific">Candidatus Blautia merdavium</name>
    <dbReference type="NCBI Taxonomy" id="2838494"/>
    <lineage>
        <taxon>Bacteria</taxon>
        <taxon>Bacillati</taxon>
        <taxon>Bacillota</taxon>
        <taxon>Clostridia</taxon>
        <taxon>Lachnospirales</taxon>
        <taxon>Lachnospiraceae</taxon>
        <taxon>Blautia</taxon>
    </lineage>
</organism>
<dbReference type="EMBL" id="DWVZ01000131">
    <property type="protein sequence ID" value="HJC63890.1"/>
    <property type="molecule type" value="Genomic_DNA"/>
</dbReference>
<evidence type="ECO:0000256" key="1">
    <source>
        <dbReference type="SAM" id="Phobius"/>
    </source>
</evidence>
<dbReference type="Proteomes" id="UP000823886">
    <property type="component" value="Unassembled WGS sequence"/>
</dbReference>
<dbReference type="AlphaFoldDB" id="A0A9D2PQ06"/>
<protein>
    <recommendedName>
        <fullName evidence="4">Zn-finger containing protein</fullName>
    </recommendedName>
</protein>
<keyword evidence="1" id="KW-1133">Transmembrane helix</keyword>
<keyword evidence="1" id="KW-0472">Membrane</keyword>
<evidence type="ECO:0000313" key="3">
    <source>
        <dbReference type="Proteomes" id="UP000823886"/>
    </source>
</evidence>
<feature type="transmembrane region" description="Helical" evidence="1">
    <location>
        <begin position="42"/>
        <end position="58"/>
    </location>
</feature>